<keyword evidence="1" id="KW-1133">Transmembrane helix</keyword>
<organism evidence="2 3">
    <name type="scientific">Psychroflexus torquis (strain ATCC 700755 / CIP 106069 / ACAM 623)</name>
    <dbReference type="NCBI Taxonomy" id="313595"/>
    <lineage>
        <taxon>Bacteria</taxon>
        <taxon>Pseudomonadati</taxon>
        <taxon>Bacteroidota</taxon>
        <taxon>Flavobacteriia</taxon>
        <taxon>Flavobacteriales</taxon>
        <taxon>Flavobacteriaceae</taxon>
        <taxon>Psychroflexus</taxon>
    </lineage>
</organism>
<accession>K4IPF4</accession>
<dbReference type="HOGENOM" id="CLU_203355_1_0_10"/>
<dbReference type="RefSeq" id="WP_015023023.1">
    <property type="nucleotide sequence ID" value="NC_018721.1"/>
</dbReference>
<keyword evidence="1" id="KW-0472">Membrane</keyword>
<dbReference type="Proteomes" id="UP000008514">
    <property type="component" value="Chromosome"/>
</dbReference>
<protein>
    <submittedName>
        <fullName evidence="2">Uncharacterized protein</fullName>
    </submittedName>
</protein>
<dbReference type="eggNOG" id="ENOG5033CIW">
    <property type="taxonomic scope" value="Bacteria"/>
</dbReference>
<evidence type="ECO:0000313" key="3">
    <source>
        <dbReference type="Proteomes" id="UP000008514"/>
    </source>
</evidence>
<keyword evidence="3" id="KW-1185">Reference proteome</keyword>
<dbReference type="AlphaFoldDB" id="K4IPF4"/>
<dbReference type="EMBL" id="CP003879">
    <property type="protein sequence ID" value="AFU67405.1"/>
    <property type="molecule type" value="Genomic_DNA"/>
</dbReference>
<keyword evidence="1" id="KW-0812">Transmembrane</keyword>
<dbReference type="STRING" id="313595.P700755_000381"/>
<reference evidence="2" key="1">
    <citation type="submission" date="2006-03" db="EMBL/GenBank/DDBJ databases">
        <authorList>
            <person name="Bowman J."/>
            <person name="Ferriera S."/>
            <person name="Johnson J."/>
            <person name="Kravitz S."/>
            <person name="Halpern A."/>
            <person name="Remington K."/>
            <person name="Beeson K."/>
            <person name="Tran B."/>
            <person name="Rogers Y.-H."/>
            <person name="Friedman R."/>
            <person name="Venter J.C."/>
        </authorList>
    </citation>
    <scope>NUCLEOTIDE SEQUENCE [LARGE SCALE GENOMIC DNA]</scope>
    <source>
        <strain evidence="2">ATCC 700755</strain>
    </source>
</reference>
<gene>
    <name evidence="2" type="ordered locus">P700755_000381</name>
</gene>
<sequence length="69" mass="7777">MINTKRQAIYTAFIIIGAGLLIFDLIDTDDNVFIKIGGLVILMVGLYNSTKQWARDNPKDNEESSEDEQ</sequence>
<dbReference type="OrthoDB" id="1448061at2"/>
<feature type="transmembrane region" description="Helical" evidence="1">
    <location>
        <begin position="32"/>
        <end position="49"/>
    </location>
</feature>
<evidence type="ECO:0000313" key="2">
    <source>
        <dbReference type="EMBL" id="AFU67405.1"/>
    </source>
</evidence>
<reference evidence="2" key="2">
    <citation type="submission" date="2012-09" db="EMBL/GenBank/DDBJ databases">
        <title>The complete sequence of Psychroflexus torquis an extreme psychrophile from sea-ice that is stimulated by light.</title>
        <authorList>
            <person name="Feng S."/>
            <person name="Powell S.M."/>
            <person name="Bowman J.P."/>
        </authorList>
    </citation>
    <scope>NUCLEOTIDE SEQUENCE [LARGE SCALE GENOMIC DNA]</scope>
    <source>
        <strain evidence="2">ATCC 700755</strain>
    </source>
</reference>
<dbReference type="KEGG" id="ptq:P700755_000381"/>
<proteinExistence type="predicted"/>
<name>K4IPF4_PSYTT</name>
<feature type="transmembrane region" description="Helical" evidence="1">
    <location>
        <begin position="7"/>
        <end position="26"/>
    </location>
</feature>
<evidence type="ECO:0000256" key="1">
    <source>
        <dbReference type="SAM" id="Phobius"/>
    </source>
</evidence>